<dbReference type="Gene3D" id="2.60.40.3440">
    <property type="match status" value="1"/>
</dbReference>
<protein>
    <recommendedName>
        <fullName evidence="1">Cadherin domain-containing protein</fullName>
    </recommendedName>
</protein>
<organism evidence="2 3">
    <name type="scientific">Pseudodesulfovibrio portus</name>
    <dbReference type="NCBI Taxonomy" id="231439"/>
    <lineage>
        <taxon>Bacteria</taxon>
        <taxon>Pseudomonadati</taxon>
        <taxon>Thermodesulfobacteriota</taxon>
        <taxon>Desulfovibrionia</taxon>
        <taxon>Desulfovibrionales</taxon>
        <taxon>Desulfovibrionaceae</taxon>
    </lineage>
</organism>
<dbReference type="RefSeq" id="WP_264983476.1">
    <property type="nucleotide sequence ID" value="NZ_AP026708.1"/>
</dbReference>
<dbReference type="Pfam" id="PF17963">
    <property type="entry name" value="Big_9"/>
    <property type="match status" value="2"/>
</dbReference>
<sequence>MADPITQILQVSLPGAGQTGTYTLTADTPVKFAFDLSEAVFTGVNGNLEIAVEGGGTVILENYKALAESGVLPPFETLDGEQVAGDVYLFAFTETEETAEDLETAADGAAGGSGAGEYSDDPGSLFDGLDALGGQGDAFAPQAFDVAEEIDGLTLSAQAPVAGDDANQVDEAGDPDLYVNFDDPESHIRLSGGQGTERSASGGGEFFPLASMGGGEGGFVIDYPDAPQVDTIIDGNVILGDANGGVADDDPDGSRADLRMNTIDYTGVDFNGQNPGPTDVPDNGSQTVAGKYGTLVINSDGSYTYTLDQSLADELEEGETFDEVFQYNIVDPGGLVSNTATLTVTVHGFNDAPVAEADTSDTAMEDGDSDIPFETEGGGEFVFSEGPFAATGNVLANDWDVDDIDYPEGDDPNTPELEGTTGLFVVGIYSHANQTVQFQLPAGGDFGQAATDPNAVWNVAASPDATLTLAGRFGTLVMGSDGQYTYTPYADGESSALEALNYDNPGYEQFSYAIMDDSGAFSYSSITFKVNGANDAPEATNDVAEVVEFGAEHFAALGGAALTDQSEIDAVSTVIGNVLANDEDVDDADLVNEPTETPGVFVADAYTKNTDGSVKETFDVYNDTEDSDGTTAQQVVLQGLYGTLTIAADGSYTYVVDNDNPDVNVLNTDQSLTDTFYYTARNAYGDGVESAEASLDITINGTNDAPTDADFFVAGDLGAEGGIAIPFSRFNENITDPEDDHTGTDSSFRIESLPEGGTLYYDGNEVQIGEIYDLDDPIGQFTYVADPDVHNGVLLGSREAADADLSTWGDAVNNSTRQMTVDLDGDGNDDVTITTSISSGSLKVFDNQANHIGHGLANPSRNGIDMGETLSVDFNGAAVAYAEIGFDGLGDYFNPDSQQDAFATWVAYNGSEVVAWGTVNNDEMSYSLDPAVPTTHEGWLNATLQSADYDGVSGNRGDLFQSFVLNQDILNGATFDRLEFGTTEDGARDWNANWELRYVDVEFAGDHTFTYTAMDADGQTDTGIYDGPATVTILPGTAINEAPEAEPDLLVTNEDAAPSYGSVALNDTDFDDTTSELTFVLNEPAPVGLTFNADGTYEFDPSSYQYLPKGDQVEFELDYTVYDNGVPVENASSTLTITVLGLNDPPTLDLASDDAQITFVSQNAGYVNMLGVYHMVNGVPTEPEIIIEDSKDVQSGEVLATYAEDDNFGFFLIPNGGNANLPDGDMEFVQNPDSSWALSIGGQTVDIQFDYAGFNPAGEEPTFLVQSQSDGTWRVMTDDQLSGSDDDDFNDLIVEVDPGVSGLGYADVYTENDPPIAMTGNVDIDDIDNGAFISKATVTYMPMDDNDVITVPAGWTVTSTTDPGTGMVTLTITPEAGIGTYESLLGGMTFANTSEDPVGGDRVFTFVVTDDQGAESNPATSTITVVPVNDGPVAVDDTGNAAGNQPSDGGTGDGAFVLIAQELGDGGWVGAQVSEWGSGGGTHHGVWASDDENGNDRQIENEGPAERLLIQFNDGQSSVDLTITSQGGGQGMAEAWDMNGDPIPAADLQQSLHGNVLTVTSTGAAIGTVILMADGAKGSVNLKDVDSTPAGPGTVDPVIVEGNVLANDWDPDDADYPETGPFPGGNTDLTVTGISVGNHDNLTDAEYDQLLATGGFDPDSGTLSLTDDGQGATIAGTNGTLVIDAEGHYTYTPNPGATGEITDIFTYQIADPDGAVDYGLINISITANEAPVAAHDGEQIFVDTDAGTSAYLLTEQFSGSPESVHLTDASSGLGATLSGFTGRIEDGPDAWDAASLGQEGRNAVTGGTGSDFYATGVAVGDQEIDGDTGVRGETEVLLVTLDSAAKSVTLTLEALFWNKGEHEGAFAQAYDESGNALGDPVYIRGTSIGRPSVTLDAFEYNGAIAKVALFTDGGNKSDFLLRGVDYEVADLSQLNPVDGNVLANDYDPEAGDLDVTALASVDTDGSVLGHAMRVEGDLIIEGQHGTLTIDMETGEYRYEPGFSALGLNESATDSFRYTVEDGSGNTDEAFLEFSIHVDANDMTSPVLEISGGTSATLTGTDGNDVVPGYNNSTIITGEGHDAIVIDPQYLSDTGDNTVNIDDFSDHDGLDLGNLIGASVEITSTAHDVSLVFTDIDGSDDIVVNLMGVNPANVGVDETHEITTSEELNQVIQGIIDSGNDNIL</sequence>
<name>A0ABN6RUD4_9BACT</name>
<dbReference type="InterPro" id="IPR040853">
    <property type="entry name" value="RapA2_cadherin-like"/>
</dbReference>
<dbReference type="Proteomes" id="UP001061361">
    <property type="component" value="Chromosome"/>
</dbReference>
<reference evidence="2" key="1">
    <citation type="submission" date="2022-08" db="EMBL/GenBank/DDBJ databases">
        <title>Genome Sequence of the sulphate-reducing bacterium, Pseudodesulfovibrio portus JCM14722.</title>
        <authorList>
            <person name="Kondo R."/>
            <person name="Kataoka T."/>
        </authorList>
    </citation>
    <scope>NUCLEOTIDE SEQUENCE</scope>
    <source>
        <strain evidence="2">JCM 14722</strain>
    </source>
</reference>
<proteinExistence type="predicted"/>
<dbReference type="InterPro" id="IPR010221">
    <property type="entry name" value="VCBS_dom"/>
</dbReference>
<dbReference type="PROSITE" id="PS50268">
    <property type="entry name" value="CADHERIN_2"/>
    <property type="match status" value="1"/>
</dbReference>
<dbReference type="InterPro" id="IPR013783">
    <property type="entry name" value="Ig-like_fold"/>
</dbReference>
<keyword evidence="3" id="KW-1185">Reference proteome</keyword>
<dbReference type="NCBIfam" id="TIGR01965">
    <property type="entry name" value="VCBS_repeat"/>
    <property type="match status" value="3"/>
</dbReference>
<feature type="domain" description="Cadherin" evidence="1">
    <location>
        <begin position="1044"/>
        <end position="1148"/>
    </location>
</feature>
<dbReference type="EMBL" id="AP026708">
    <property type="protein sequence ID" value="BDQ33421.1"/>
    <property type="molecule type" value="Genomic_DNA"/>
</dbReference>
<dbReference type="Gene3D" id="2.60.40.10">
    <property type="entry name" value="Immunoglobulins"/>
    <property type="match status" value="1"/>
</dbReference>
<dbReference type="Pfam" id="PF17803">
    <property type="entry name" value="Cadherin_4"/>
    <property type="match status" value="1"/>
</dbReference>
<accession>A0ABN6RUD4</accession>
<evidence type="ECO:0000313" key="3">
    <source>
        <dbReference type="Proteomes" id="UP001061361"/>
    </source>
</evidence>
<dbReference type="InterPro" id="IPR002126">
    <property type="entry name" value="Cadherin-like_dom"/>
</dbReference>
<evidence type="ECO:0000313" key="2">
    <source>
        <dbReference type="EMBL" id="BDQ33421.1"/>
    </source>
</evidence>
<evidence type="ECO:0000259" key="1">
    <source>
        <dbReference type="PROSITE" id="PS50268"/>
    </source>
</evidence>
<gene>
    <name evidence="2" type="ORF">JCM14722_09630</name>
</gene>